<dbReference type="Proteomes" id="UP000787156">
    <property type="component" value="Unassembled WGS sequence"/>
</dbReference>
<feature type="domain" description="Dihydroneopterin aldolase/epimerase" evidence="7">
    <location>
        <begin position="4"/>
        <end position="115"/>
    </location>
</feature>
<comment type="function">
    <text evidence="6">Catalyzes the conversion of 7,8-dihydroneopterin to 6-hydroxymethyl-7,8-dihydropterin.</text>
</comment>
<protein>
    <recommendedName>
        <fullName evidence="6">7,8-dihydroneopterin aldolase</fullName>
        <ecNumber evidence="6">4.1.2.25</ecNumber>
    </recommendedName>
</protein>
<reference evidence="8" key="2">
    <citation type="submission" date="2021-09" db="EMBL/GenBank/DDBJ databases">
        <authorList>
            <person name="Gilroy R."/>
        </authorList>
    </citation>
    <scope>NUCLEOTIDE SEQUENCE</scope>
    <source>
        <strain evidence="8">CHK135-1449</strain>
    </source>
</reference>
<dbReference type="SUPFAM" id="SSF55620">
    <property type="entry name" value="Tetrahydrobiopterin biosynthesis enzymes-like"/>
    <property type="match status" value="1"/>
</dbReference>
<accession>A0A9D2ZYY2</accession>
<dbReference type="Pfam" id="PF02152">
    <property type="entry name" value="FolB"/>
    <property type="match status" value="1"/>
</dbReference>
<dbReference type="InterPro" id="IPR006157">
    <property type="entry name" value="FolB_dom"/>
</dbReference>
<evidence type="ECO:0000256" key="5">
    <source>
        <dbReference type="ARBA" id="ARBA00023239"/>
    </source>
</evidence>
<dbReference type="GO" id="GO:0046656">
    <property type="term" value="P:folic acid biosynthetic process"/>
    <property type="evidence" value="ECO:0007669"/>
    <property type="project" value="UniProtKB-UniRule"/>
</dbReference>
<evidence type="ECO:0000256" key="6">
    <source>
        <dbReference type="RuleBase" id="RU362079"/>
    </source>
</evidence>
<dbReference type="Gene3D" id="3.30.1130.10">
    <property type="match status" value="1"/>
</dbReference>
<organism evidence="8 9">
    <name type="scientific">Acinetobacter lwoffii</name>
    <dbReference type="NCBI Taxonomy" id="28090"/>
    <lineage>
        <taxon>Bacteria</taxon>
        <taxon>Pseudomonadati</taxon>
        <taxon>Pseudomonadota</taxon>
        <taxon>Gammaproteobacteria</taxon>
        <taxon>Moraxellales</taxon>
        <taxon>Moraxellaceae</taxon>
        <taxon>Acinetobacter</taxon>
    </lineage>
</organism>
<evidence type="ECO:0000313" key="8">
    <source>
        <dbReference type="EMBL" id="HJF27392.1"/>
    </source>
</evidence>
<evidence type="ECO:0000259" key="7">
    <source>
        <dbReference type="SMART" id="SM00905"/>
    </source>
</evidence>
<dbReference type="InterPro" id="IPR006156">
    <property type="entry name" value="Dihydroneopterin_aldolase"/>
</dbReference>
<gene>
    <name evidence="8" type="primary">folB</name>
    <name evidence="8" type="ORF">K8V79_03960</name>
</gene>
<sequence length="126" mass="14199">MDAIIIEGLKVDTVVGCFNWERQIIQPLLLDLTIHTSLEQASQSDRLDDTLNYAEICEISARVIQEAQPELIEHAAKLVLDALFTTFESIESIMIMIRKPAIIAQANSVGIRLERHRNDIRLSTGE</sequence>
<dbReference type="AlphaFoldDB" id="A0A9D2ZYY2"/>
<comment type="pathway">
    <text evidence="2 6">Cofactor biosynthesis; tetrahydrofolate biosynthesis; 2-amino-4-hydroxy-6-hydroxymethyl-7,8-dihydropteridine diphosphate from 7,8-dihydroneopterin triphosphate: step 3/4.</text>
</comment>
<evidence type="ECO:0000256" key="2">
    <source>
        <dbReference type="ARBA" id="ARBA00005013"/>
    </source>
</evidence>
<dbReference type="EMBL" id="DYWX01000044">
    <property type="protein sequence ID" value="HJF27392.1"/>
    <property type="molecule type" value="Genomic_DNA"/>
</dbReference>
<dbReference type="NCBIfam" id="TIGR00525">
    <property type="entry name" value="folB"/>
    <property type="match status" value="1"/>
</dbReference>
<dbReference type="InterPro" id="IPR043133">
    <property type="entry name" value="GTP-CH-I_C/QueF"/>
</dbReference>
<keyword evidence="5 6" id="KW-0456">Lyase</keyword>
<comment type="catalytic activity">
    <reaction evidence="1 6">
        <text>7,8-dihydroneopterin = 6-hydroxymethyl-7,8-dihydropterin + glycolaldehyde</text>
        <dbReference type="Rhea" id="RHEA:10540"/>
        <dbReference type="ChEBI" id="CHEBI:17001"/>
        <dbReference type="ChEBI" id="CHEBI:17071"/>
        <dbReference type="ChEBI" id="CHEBI:44841"/>
        <dbReference type="EC" id="4.1.2.25"/>
    </reaction>
</comment>
<dbReference type="GO" id="GO:0004150">
    <property type="term" value="F:dihydroneopterin aldolase activity"/>
    <property type="evidence" value="ECO:0007669"/>
    <property type="project" value="UniProtKB-UniRule"/>
</dbReference>
<dbReference type="GO" id="GO:0046654">
    <property type="term" value="P:tetrahydrofolate biosynthetic process"/>
    <property type="evidence" value="ECO:0007669"/>
    <property type="project" value="UniProtKB-UniRule"/>
</dbReference>
<dbReference type="NCBIfam" id="TIGR00526">
    <property type="entry name" value="folB_dom"/>
    <property type="match status" value="1"/>
</dbReference>
<proteinExistence type="inferred from homology"/>
<dbReference type="EC" id="4.1.2.25" evidence="6"/>
<dbReference type="PANTHER" id="PTHR42844">
    <property type="entry name" value="DIHYDRONEOPTERIN ALDOLASE 1-RELATED"/>
    <property type="match status" value="1"/>
</dbReference>
<reference evidence="8" key="1">
    <citation type="journal article" date="2021" name="PeerJ">
        <title>Extensive microbial diversity within the chicken gut microbiome revealed by metagenomics and culture.</title>
        <authorList>
            <person name="Gilroy R."/>
            <person name="Ravi A."/>
            <person name="Getino M."/>
            <person name="Pursley I."/>
            <person name="Horton D.L."/>
            <person name="Alikhan N.F."/>
            <person name="Baker D."/>
            <person name="Gharbi K."/>
            <person name="Hall N."/>
            <person name="Watson M."/>
            <person name="Adriaenssens E.M."/>
            <person name="Foster-Nyarko E."/>
            <person name="Jarju S."/>
            <person name="Secka A."/>
            <person name="Antonio M."/>
            <person name="Oren A."/>
            <person name="Chaudhuri R.R."/>
            <person name="La Ragione R."/>
            <person name="Hildebrand F."/>
            <person name="Pallen M.J."/>
        </authorList>
    </citation>
    <scope>NUCLEOTIDE SEQUENCE</scope>
    <source>
        <strain evidence="8">CHK135-1449</strain>
    </source>
</reference>
<evidence type="ECO:0000256" key="1">
    <source>
        <dbReference type="ARBA" id="ARBA00001353"/>
    </source>
</evidence>
<dbReference type="CDD" id="cd00534">
    <property type="entry name" value="DHNA_DHNTPE"/>
    <property type="match status" value="1"/>
</dbReference>
<keyword evidence="4 6" id="KW-0289">Folate biosynthesis</keyword>
<name>A0A9D2ZYY2_ACILW</name>
<dbReference type="SMART" id="SM00905">
    <property type="entry name" value="FolB"/>
    <property type="match status" value="1"/>
</dbReference>
<evidence type="ECO:0000313" key="9">
    <source>
        <dbReference type="Proteomes" id="UP000787156"/>
    </source>
</evidence>
<comment type="similarity">
    <text evidence="3 6">Belongs to the DHNA family.</text>
</comment>
<evidence type="ECO:0000256" key="3">
    <source>
        <dbReference type="ARBA" id="ARBA00005708"/>
    </source>
</evidence>
<evidence type="ECO:0000256" key="4">
    <source>
        <dbReference type="ARBA" id="ARBA00022909"/>
    </source>
</evidence>
<dbReference type="PANTHER" id="PTHR42844:SF1">
    <property type="entry name" value="DIHYDRONEOPTERIN ALDOLASE 1-RELATED"/>
    <property type="match status" value="1"/>
</dbReference>
<comment type="caution">
    <text evidence="8">The sequence shown here is derived from an EMBL/GenBank/DDBJ whole genome shotgun (WGS) entry which is preliminary data.</text>
</comment>
<dbReference type="GO" id="GO:0005737">
    <property type="term" value="C:cytoplasm"/>
    <property type="evidence" value="ECO:0007669"/>
    <property type="project" value="TreeGrafter"/>
</dbReference>